<proteinExistence type="predicted"/>
<dbReference type="Gene3D" id="1.10.1900.10">
    <property type="entry name" value="c-terminal domain of poly(a) binding protein"/>
    <property type="match status" value="1"/>
</dbReference>
<sequence length="215" mass="23940">MSKLSELRKENNALEKELTKENSSLVTRMYFYLTASALTDLEVETIRKDLTGMALEAQERNDSFAEVIGEDYTQFCNELITNGKKKTPLTKVLDVVELLLYTGIALLAATILLNGTLPGTAMIVTPAFFASILFGIVCGTAVMWFLSRVVWGLPGEHVWRNRILGYGGVMVVLAGFLLLYSFLPTTELFAINPYVVLVIMVVILIGVILIRRRQN</sequence>
<dbReference type="EMBL" id="JAWDKA010000009">
    <property type="protein sequence ID" value="MDV0442345.1"/>
    <property type="molecule type" value="Genomic_DNA"/>
</dbReference>
<name>A0AAE4MCG0_9EURY</name>
<evidence type="ECO:0000313" key="2">
    <source>
        <dbReference type="EMBL" id="MDV0442345.1"/>
    </source>
</evidence>
<evidence type="ECO:0000256" key="1">
    <source>
        <dbReference type="SAM" id="Phobius"/>
    </source>
</evidence>
<feature type="transmembrane region" description="Helical" evidence="1">
    <location>
        <begin position="163"/>
        <end position="183"/>
    </location>
</feature>
<dbReference type="AlphaFoldDB" id="A0AAE4MCG0"/>
<dbReference type="SUPFAM" id="SSF158560">
    <property type="entry name" value="BH3980-like"/>
    <property type="match status" value="1"/>
</dbReference>
<accession>A0AAE4MCG0</accession>
<dbReference type="Pfam" id="PF06570">
    <property type="entry name" value="DUF1129"/>
    <property type="match status" value="1"/>
</dbReference>
<keyword evidence="1" id="KW-1133">Transmembrane helix</keyword>
<gene>
    <name evidence="2" type="ORF">McpAg1_15820</name>
</gene>
<reference evidence="2" key="1">
    <citation type="submission" date="2023-06" db="EMBL/GenBank/DDBJ databases">
        <title>Genome sequence of Methancorpusculaceae sp. Ag1.</title>
        <authorList>
            <person name="Protasov E."/>
            <person name="Platt K."/>
            <person name="Poehlein A."/>
            <person name="Daniel R."/>
            <person name="Brune A."/>
        </authorList>
    </citation>
    <scope>NUCLEOTIDE SEQUENCE</scope>
    <source>
        <strain evidence="2">Ag1</strain>
    </source>
</reference>
<keyword evidence="1" id="KW-0812">Transmembrane</keyword>
<comment type="caution">
    <text evidence="2">The sequence shown here is derived from an EMBL/GenBank/DDBJ whole genome shotgun (WGS) entry which is preliminary data.</text>
</comment>
<evidence type="ECO:0000313" key="3">
    <source>
        <dbReference type="Proteomes" id="UP001273136"/>
    </source>
</evidence>
<keyword evidence="3" id="KW-1185">Reference proteome</keyword>
<feature type="transmembrane region" description="Helical" evidence="1">
    <location>
        <begin position="92"/>
        <end position="115"/>
    </location>
</feature>
<keyword evidence="1" id="KW-0472">Membrane</keyword>
<dbReference type="RefSeq" id="WP_338094766.1">
    <property type="nucleotide sequence ID" value="NZ_JAWDKA010000009.1"/>
</dbReference>
<feature type="transmembrane region" description="Helical" evidence="1">
    <location>
        <begin position="189"/>
        <end position="210"/>
    </location>
</feature>
<evidence type="ECO:0008006" key="4">
    <source>
        <dbReference type="Google" id="ProtNLM"/>
    </source>
</evidence>
<protein>
    <recommendedName>
        <fullName evidence="4">DUF1129 family protein</fullName>
    </recommendedName>
</protein>
<feature type="transmembrane region" description="Helical" evidence="1">
    <location>
        <begin position="127"/>
        <end position="151"/>
    </location>
</feature>
<organism evidence="2 3">
    <name type="scientific">Methanorbis furvi</name>
    <dbReference type="NCBI Taxonomy" id="3028299"/>
    <lineage>
        <taxon>Archaea</taxon>
        <taxon>Methanobacteriati</taxon>
        <taxon>Methanobacteriota</taxon>
        <taxon>Stenosarchaea group</taxon>
        <taxon>Methanomicrobia</taxon>
        <taxon>Methanomicrobiales</taxon>
        <taxon>Methanocorpusculaceae</taxon>
        <taxon>Methanorbis</taxon>
    </lineage>
</organism>
<dbReference type="Proteomes" id="UP001273136">
    <property type="component" value="Unassembled WGS sequence"/>
</dbReference>
<dbReference type="InterPro" id="IPR009214">
    <property type="entry name" value="DUF1129"/>
</dbReference>